<dbReference type="PIRSF" id="PIRSF000294">
    <property type="entry name" value="Cytochrome-c_peroxidase"/>
    <property type="match status" value="1"/>
</dbReference>
<evidence type="ECO:0000256" key="6">
    <source>
        <dbReference type="ARBA" id="ARBA00023002"/>
    </source>
</evidence>
<feature type="signal peptide" evidence="10">
    <location>
        <begin position="1"/>
        <end position="21"/>
    </location>
</feature>
<dbReference type="PANTHER" id="PTHR30600:SF7">
    <property type="entry name" value="CYTOCHROME C PEROXIDASE-RELATED"/>
    <property type="match status" value="1"/>
</dbReference>
<name>A0A7M1LDH7_9BACT</name>
<dbReference type="PROSITE" id="PS51007">
    <property type="entry name" value="CYTC"/>
    <property type="match status" value="1"/>
</dbReference>
<sequence length="347" mass="38061">MRFLSVIVCSALLATAGLASAELVEKAKSFGLVAFPKDPADILKLAEEKAPDAKEFPLTNERVELGKVLYFDPRLSRSGIISCNTCHNLGYGGSDNIPASTGHKWSPNPHHLNSPTVFNSVFNTVQFWDGRAAHLAEQAAGPATSMVEMAATPEHIEAVVNSMPEYVDMFKKAYGDDVKISFDLVTTSIGIFERTLNTPSRFDDFMNGDYKALSDDEKKGLDLFLEKGCATCHNDINLGGNMQTFALANKYKFADIGDFKGDANGMVKTPPLRNVKMTRPYFHNGAIWTVEEAIKEMGSVQLGIEISDQDAKSISTFFDALNGKMPEIVYPILPISTDKTPKPELDY</sequence>
<evidence type="ECO:0000313" key="13">
    <source>
        <dbReference type="Proteomes" id="UP000594749"/>
    </source>
</evidence>
<feature type="binding site" description="axial binding residue" evidence="9">
    <location>
        <position position="87"/>
    </location>
    <ligand>
        <name>heme c</name>
        <dbReference type="ChEBI" id="CHEBI:61717"/>
        <label>1</label>
    </ligand>
    <ligandPart>
        <name>Fe</name>
        <dbReference type="ChEBI" id="CHEBI:18248"/>
    </ligandPart>
</feature>
<accession>A0A7M1LDH7</accession>
<feature type="binding site" description="covalent" evidence="8">
    <location>
        <position position="86"/>
    </location>
    <ligand>
        <name>heme c</name>
        <dbReference type="ChEBI" id="CHEBI:61717"/>
        <label>1</label>
    </ligand>
</feature>
<gene>
    <name evidence="12" type="ORF">IMC76_05070</name>
</gene>
<evidence type="ECO:0000256" key="1">
    <source>
        <dbReference type="ARBA" id="ARBA00004418"/>
    </source>
</evidence>
<evidence type="ECO:0000256" key="8">
    <source>
        <dbReference type="PIRSR" id="PIRSR000294-1"/>
    </source>
</evidence>
<dbReference type="InterPro" id="IPR004852">
    <property type="entry name" value="Di-haem_cyt_c_peroxidsae"/>
</dbReference>
<dbReference type="EMBL" id="CP063078">
    <property type="protein sequence ID" value="QOQ86607.1"/>
    <property type="molecule type" value="Genomic_DNA"/>
</dbReference>
<evidence type="ECO:0000256" key="7">
    <source>
        <dbReference type="ARBA" id="ARBA00023004"/>
    </source>
</evidence>
<dbReference type="InterPro" id="IPR026259">
    <property type="entry name" value="MauG/Cytc_peroxidase"/>
</dbReference>
<dbReference type="Gene3D" id="1.10.760.10">
    <property type="entry name" value="Cytochrome c-like domain"/>
    <property type="match status" value="2"/>
</dbReference>
<dbReference type="Proteomes" id="UP000594749">
    <property type="component" value="Chromosome"/>
</dbReference>
<keyword evidence="7 9" id="KW-0408">Iron</keyword>
<keyword evidence="3 9" id="KW-0479">Metal-binding</keyword>
<dbReference type="GO" id="GO:0009055">
    <property type="term" value="F:electron transfer activity"/>
    <property type="evidence" value="ECO:0007669"/>
    <property type="project" value="InterPro"/>
</dbReference>
<keyword evidence="13" id="KW-1185">Reference proteome</keyword>
<keyword evidence="4 10" id="KW-0732">Signal</keyword>
<evidence type="ECO:0000256" key="2">
    <source>
        <dbReference type="ARBA" id="ARBA00022617"/>
    </source>
</evidence>
<evidence type="ECO:0000313" key="12">
    <source>
        <dbReference type="EMBL" id="QOQ86607.1"/>
    </source>
</evidence>
<evidence type="ECO:0000256" key="3">
    <source>
        <dbReference type="ARBA" id="ARBA00022723"/>
    </source>
</evidence>
<dbReference type="OrthoDB" id="9805202at2"/>
<protein>
    <submittedName>
        <fullName evidence="12">Cytochrome-c peroxidase</fullName>
    </submittedName>
</protein>
<evidence type="ECO:0000256" key="9">
    <source>
        <dbReference type="PIRSR" id="PIRSR000294-2"/>
    </source>
</evidence>
<dbReference type="Pfam" id="PF03150">
    <property type="entry name" value="CCP_MauG"/>
    <property type="match status" value="1"/>
</dbReference>
<keyword evidence="12" id="KW-0575">Peroxidase</keyword>
<evidence type="ECO:0000256" key="5">
    <source>
        <dbReference type="ARBA" id="ARBA00022764"/>
    </source>
</evidence>
<evidence type="ECO:0000256" key="4">
    <source>
        <dbReference type="ARBA" id="ARBA00022729"/>
    </source>
</evidence>
<organism evidence="12 13">
    <name type="scientific">Campylobacter corcagiensis</name>
    <dbReference type="NCBI Taxonomy" id="1448857"/>
    <lineage>
        <taxon>Bacteria</taxon>
        <taxon>Pseudomonadati</taxon>
        <taxon>Campylobacterota</taxon>
        <taxon>Epsilonproteobacteria</taxon>
        <taxon>Campylobacterales</taxon>
        <taxon>Campylobacteraceae</taxon>
        <taxon>Campylobacter</taxon>
    </lineage>
</organism>
<dbReference type="InterPro" id="IPR036909">
    <property type="entry name" value="Cyt_c-like_dom_sf"/>
</dbReference>
<dbReference type="PANTHER" id="PTHR30600">
    <property type="entry name" value="CYTOCHROME C PEROXIDASE-RELATED"/>
    <property type="match status" value="1"/>
</dbReference>
<feature type="binding site" description="covalent" evidence="8">
    <location>
        <position position="229"/>
    </location>
    <ligand>
        <name>heme c</name>
        <dbReference type="ChEBI" id="CHEBI:61717"/>
        <label>2</label>
    </ligand>
</feature>
<proteinExistence type="predicted"/>
<feature type="binding site" description="covalent" evidence="8">
    <location>
        <position position="83"/>
    </location>
    <ligand>
        <name>heme c</name>
        <dbReference type="ChEBI" id="CHEBI:61717"/>
        <label>1</label>
    </ligand>
</feature>
<comment type="subcellular location">
    <subcellularLocation>
        <location evidence="1">Periplasm</location>
    </subcellularLocation>
</comment>
<dbReference type="GO" id="GO:0042597">
    <property type="term" value="C:periplasmic space"/>
    <property type="evidence" value="ECO:0007669"/>
    <property type="project" value="UniProtKB-SubCell"/>
</dbReference>
<feature type="binding site" description="axial binding residue" evidence="9">
    <location>
        <position position="297"/>
    </location>
    <ligand>
        <name>heme c</name>
        <dbReference type="ChEBI" id="CHEBI:61717"/>
        <label>2</label>
    </ligand>
    <ligandPart>
        <name>Fe</name>
        <dbReference type="ChEBI" id="CHEBI:18248"/>
    </ligandPart>
</feature>
<keyword evidence="6" id="KW-0560">Oxidoreductase</keyword>
<feature type="chain" id="PRO_5029894013" evidence="10">
    <location>
        <begin position="22"/>
        <end position="347"/>
    </location>
</feature>
<dbReference type="InterPro" id="IPR009056">
    <property type="entry name" value="Cyt_c-like_dom"/>
</dbReference>
<dbReference type="AlphaFoldDB" id="A0A7M1LDH7"/>
<feature type="binding site" description="covalent" evidence="8">
    <location>
        <position position="232"/>
    </location>
    <ligand>
        <name>heme c</name>
        <dbReference type="ChEBI" id="CHEBI:61717"/>
        <label>2</label>
    </ligand>
</feature>
<feature type="binding site" description="axial binding residue" evidence="9">
    <location>
        <position position="233"/>
    </location>
    <ligand>
        <name>heme c</name>
        <dbReference type="ChEBI" id="CHEBI:61717"/>
        <label>2</label>
    </ligand>
    <ligandPart>
        <name>Fe</name>
        <dbReference type="ChEBI" id="CHEBI:18248"/>
    </ligandPart>
</feature>
<evidence type="ECO:0000256" key="10">
    <source>
        <dbReference type="SAM" id="SignalP"/>
    </source>
</evidence>
<evidence type="ECO:0000259" key="11">
    <source>
        <dbReference type="PROSITE" id="PS51007"/>
    </source>
</evidence>
<comment type="PTM">
    <text evidence="8">Binds 2 heme groups per subunit.</text>
</comment>
<keyword evidence="5" id="KW-0574">Periplasm</keyword>
<feature type="binding site" description="axial binding residue" evidence="9">
    <location>
        <position position="103"/>
    </location>
    <ligand>
        <name>heme c</name>
        <dbReference type="ChEBI" id="CHEBI:61717"/>
        <label>1</label>
    </ligand>
    <ligandPart>
        <name>Fe</name>
        <dbReference type="ChEBI" id="CHEBI:18248"/>
    </ligandPart>
</feature>
<dbReference type="GO" id="GO:0046872">
    <property type="term" value="F:metal ion binding"/>
    <property type="evidence" value="ECO:0007669"/>
    <property type="project" value="UniProtKB-KW"/>
</dbReference>
<keyword evidence="2 8" id="KW-0349">Heme</keyword>
<dbReference type="InterPro" id="IPR051395">
    <property type="entry name" value="Cytochrome_c_Peroxidase/MauG"/>
</dbReference>
<dbReference type="RefSeq" id="WP_025802844.1">
    <property type="nucleotide sequence ID" value="NZ_CP053842.1"/>
</dbReference>
<feature type="domain" description="Cytochrome c" evidence="11">
    <location>
        <begin position="215"/>
        <end position="322"/>
    </location>
</feature>
<dbReference type="GO" id="GO:0004130">
    <property type="term" value="F:cytochrome-c peroxidase activity"/>
    <property type="evidence" value="ECO:0007669"/>
    <property type="project" value="TreeGrafter"/>
</dbReference>
<comment type="cofactor">
    <cofactor evidence="8">
        <name>heme</name>
        <dbReference type="ChEBI" id="CHEBI:30413"/>
    </cofactor>
    <text evidence="8">Binds 2 heme groups.</text>
</comment>
<reference evidence="12 13" key="1">
    <citation type="submission" date="2020-10" db="EMBL/GenBank/DDBJ databases">
        <title>Campylobacter and Helicobacter PacBio genomes.</title>
        <authorList>
            <person name="Lane C."/>
        </authorList>
    </citation>
    <scope>NUCLEOTIDE SEQUENCE [LARGE SCALE GENOMIC DNA]</scope>
    <source>
        <strain evidence="12 13">2016D-0077</strain>
    </source>
</reference>
<dbReference type="GO" id="GO:0020037">
    <property type="term" value="F:heme binding"/>
    <property type="evidence" value="ECO:0007669"/>
    <property type="project" value="InterPro"/>
</dbReference>
<dbReference type="SUPFAM" id="SSF46626">
    <property type="entry name" value="Cytochrome c"/>
    <property type="match status" value="2"/>
</dbReference>